<dbReference type="RefSeq" id="WP_156417358.1">
    <property type="nucleotide sequence ID" value="NZ_CAJHLF010000005.1"/>
</dbReference>
<protein>
    <recommendedName>
        <fullName evidence="5">TIR domain-containing protein</fullName>
    </recommendedName>
</protein>
<dbReference type="Proteomes" id="UP000594771">
    <property type="component" value="Chromosome"/>
</dbReference>
<dbReference type="EMBL" id="JAOTML010000008">
    <property type="protein sequence ID" value="MCY3053726.1"/>
    <property type="molecule type" value="Genomic_DNA"/>
</dbReference>
<evidence type="ECO:0008006" key="5">
    <source>
        <dbReference type="Google" id="ProtNLM"/>
    </source>
</evidence>
<dbReference type="Proteomes" id="UP001069145">
    <property type="component" value="Unassembled WGS sequence"/>
</dbReference>
<gene>
    <name evidence="2" type="ORF">I6G68_04705</name>
    <name evidence="1" type="ORF">ODY43_06960</name>
</gene>
<accession>A0A7T2RNY2</accession>
<reference evidence="1" key="2">
    <citation type="submission" date="2022-09" db="EMBL/GenBank/DDBJ databases">
        <title>Aerococcus urinae taxonomy study.</title>
        <authorList>
            <person name="Christensen J."/>
            <person name="Senneby E."/>
        </authorList>
    </citation>
    <scope>NUCLEOTIDE SEQUENCE</scope>
    <source>
        <strain evidence="1">NLD-066-U95</strain>
    </source>
</reference>
<evidence type="ECO:0000313" key="1">
    <source>
        <dbReference type="EMBL" id="MCY3053726.1"/>
    </source>
</evidence>
<reference evidence="2 3" key="1">
    <citation type="submission" date="2020-12" db="EMBL/GenBank/DDBJ databases">
        <title>FDA dAtabase for Regulatory Grade micrObial Sequences (FDA-ARGOS): Supporting development and validation of Infectious Disease Dx tests.</title>
        <authorList>
            <person name="Sproer C."/>
            <person name="Gronow S."/>
            <person name="Severitt S."/>
            <person name="Schroder I."/>
            <person name="Tallon L."/>
            <person name="Sadzewicz L."/>
            <person name="Zhao X."/>
            <person name="Boylan J."/>
            <person name="Ott S."/>
            <person name="Bowen H."/>
            <person name="Vavikolanu K."/>
            <person name="Mehta A."/>
            <person name="Aluvathingal J."/>
            <person name="Nadendla S."/>
            <person name="Lowell S."/>
            <person name="Myers T."/>
            <person name="Yan Y."/>
            <person name="Sichtig H."/>
        </authorList>
    </citation>
    <scope>NUCLEOTIDE SEQUENCE [LARGE SCALE GENOMIC DNA]</scope>
    <source>
        <strain evidence="2 3">FDAARGOS_911</strain>
    </source>
</reference>
<evidence type="ECO:0000313" key="4">
    <source>
        <dbReference type="Proteomes" id="UP001069145"/>
    </source>
</evidence>
<name>A0A7T2RNY2_9LACT</name>
<keyword evidence="4" id="KW-1185">Reference proteome</keyword>
<evidence type="ECO:0000313" key="2">
    <source>
        <dbReference type="EMBL" id="QPS00711.1"/>
    </source>
</evidence>
<dbReference type="AlphaFoldDB" id="A0A7T2RNY2"/>
<sequence length="47" mass="5482">MKKPKIFISFYHEDNDFAIELKDNIQKNFHDGLDIFVSSDTESLSFG</sequence>
<dbReference type="GeneID" id="43502052"/>
<organism evidence="2 3">
    <name type="scientific">Aerococcus urinae</name>
    <dbReference type="NCBI Taxonomy" id="1376"/>
    <lineage>
        <taxon>Bacteria</taxon>
        <taxon>Bacillati</taxon>
        <taxon>Bacillota</taxon>
        <taxon>Bacilli</taxon>
        <taxon>Lactobacillales</taxon>
        <taxon>Aerococcaceae</taxon>
        <taxon>Aerococcus</taxon>
    </lineage>
</organism>
<dbReference type="EMBL" id="CP065662">
    <property type="protein sequence ID" value="QPS00711.1"/>
    <property type="molecule type" value="Genomic_DNA"/>
</dbReference>
<evidence type="ECO:0000313" key="3">
    <source>
        <dbReference type="Proteomes" id="UP000594771"/>
    </source>
</evidence>
<proteinExistence type="predicted"/>